<dbReference type="Proteomes" id="UP000193920">
    <property type="component" value="Unassembled WGS sequence"/>
</dbReference>
<organism evidence="3 4">
    <name type="scientific">Neocallimastix californiae</name>
    <dbReference type="NCBI Taxonomy" id="1754190"/>
    <lineage>
        <taxon>Eukaryota</taxon>
        <taxon>Fungi</taxon>
        <taxon>Fungi incertae sedis</taxon>
        <taxon>Chytridiomycota</taxon>
        <taxon>Chytridiomycota incertae sedis</taxon>
        <taxon>Neocallimastigomycetes</taxon>
        <taxon>Neocallimastigales</taxon>
        <taxon>Neocallimastigaceae</taxon>
        <taxon>Neocallimastix</taxon>
    </lineage>
</organism>
<evidence type="ECO:0000259" key="2">
    <source>
        <dbReference type="PROSITE" id="PS51757"/>
    </source>
</evidence>
<dbReference type="PROSITE" id="PS51757">
    <property type="entry name" value="TH1"/>
    <property type="match status" value="1"/>
</dbReference>
<accession>A0A1Y2AY87</accession>
<dbReference type="GO" id="GO:0003774">
    <property type="term" value="F:cytoskeletal motor activity"/>
    <property type="evidence" value="ECO:0007669"/>
    <property type="project" value="InterPro"/>
</dbReference>
<dbReference type="PANTHER" id="PTHR34969:SF1">
    <property type="entry name" value="TH1 DOMAIN-CONTAINING PROTEIN"/>
    <property type="match status" value="1"/>
</dbReference>
<dbReference type="AlphaFoldDB" id="A0A1Y2AY87"/>
<keyword evidence="4" id="KW-1185">Reference proteome</keyword>
<name>A0A1Y2AY87_9FUNG</name>
<feature type="compositionally biased region" description="Basic and acidic residues" evidence="1">
    <location>
        <begin position="284"/>
        <end position="293"/>
    </location>
</feature>
<dbReference type="EMBL" id="MCOG01000192">
    <property type="protein sequence ID" value="ORY27531.1"/>
    <property type="molecule type" value="Genomic_DNA"/>
</dbReference>
<dbReference type="GO" id="GO:0016459">
    <property type="term" value="C:myosin complex"/>
    <property type="evidence" value="ECO:0007669"/>
    <property type="project" value="InterPro"/>
</dbReference>
<feature type="compositionally biased region" description="Polar residues" evidence="1">
    <location>
        <begin position="317"/>
        <end position="332"/>
    </location>
</feature>
<protein>
    <recommendedName>
        <fullName evidence="2">TH1 domain-containing protein</fullName>
    </recommendedName>
</protein>
<reference evidence="3 4" key="1">
    <citation type="submission" date="2016-08" db="EMBL/GenBank/DDBJ databases">
        <title>A Parts List for Fungal Cellulosomes Revealed by Comparative Genomics.</title>
        <authorList>
            <consortium name="DOE Joint Genome Institute"/>
            <person name="Haitjema C.H."/>
            <person name="Gilmore S.P."/>
            <person name="Henske J.K."/>
            <person name="Solomon K.V."/>
            <person name="De Groot R."/>
            <person name="Kuo A."/>
            <person name="Mondo S.J."/>
            <person name="Salamov A.A."/>
            <person name="Labutti K."/>
            <person name="Zhao Z."/>
            <person name="Chiniquy J."/>
            <person name="Barry K."/>
            <person name="Brewer H.M."/>
            <person name="Purvine S.O."/>
            <person name="Wright A.T."/>
            <person name="Boxma B."/>
            <person name="Van Alen T."/>
            <person name="Hackstein J.H."/>
            <person name="Baker S.E."/>
            <person name="Grigoriev I.V."/>
            <person name="O'Malley M.A."/>
        </authorList>
    </citation>
    <scope>NUCLEOTIDE SEQUENCE [LARGE SCALE GENOMIC DNA]</scope>
    <source>
        <strain evidence="3 4">G1</strain>
    </source>
</reference>
<feature type="domain" description="TH1" evidence="2">
    <location>
        <begin position="99"/>
        <end position="296"/>
    </location>
</feature>
<evidence type="ECO:0000256" key="1">
    <source>
        <dbReference type="SAM" id="MobiDB-lite"/>
    </source>
</evidence>
<dbReference type="OrthoDB" id="6615676at2759"/>
<feature type="region of interest" description="Disordered" evidence="1">
    <location>
        <begin position="284"/>
        <end position="332"/>
    </location>
</feature>
<evidence type="ECO:0000313" key="3">
    <source>
        <dbReference type="EMBL" id="ORY27531.1"/>
    </source>
</evidence>
<comment type="caution">
    <text evidence="3">The sequence shown here is derived from an EMBL/GenBank/DDBJ whole genome shotgun (WGS) entry which is preliminary data.</text>
</comment>
<proteinExistence type="predicted"/>
<gene>
    <name evidence="3" type="ORF">LY90DRAFT_513405</name>
</gene>
<dbReference type="Pfam" id="PF06017">
    <property type="entry name" value="Myosin_TH1"/>
    <property type="match status" value="1"/>
</dbReference>
<sequence>MLAQCRYLGLLENIRARRQLPKYAVPIIQRTWRSYRAHCLLNGMKRSIINSGNDWINIKWEKEPANEKLKEAFNNLKYIYYREMAKKYRRNITPERKALLDWKLSASILFKNKKKGYRQSVKEKFTKFAPDFELKTPLINQNVIQMHLPINKIHRRNTKKQVDRSFILTNSSIYILNSENSKIKDMINLSDISSISTSPLNDNIMIIHVKNSSKGDLMLCTEERTATKIISVISYIWMLGRKRGIQIPIDISDEISMKCYSQTCKFVFREADKLNEKASDSDLPAKVKPAEIKNRRRAKSFGANKFENKSNSHKRNISISGGNFNTVSRVQS</sequence>
<evidence type="ECO:0000313" key="4">
    <source>
        <dbReference type="Proteomes" id="UP000193920"/>
    </source>
</evidence>
<dbReference type="STRING" id="1754190.A0A1Y2AY87"/>
<dbReference type="InterPro" id="IPR010926">
    <property type="entry name" value="Myosin_TH1"/>
</dbReference>
<dbReference type="PANTHER" id="PTHR34969">
    <property type="entry name" value="OS01G0621700 PROTEIN"/>
    <property type="match status" value="1"/>
</dbReference>